<proteinExistence type="inferred from homology"/>
<evidence type="ECO:0000313" key="6">
    <source>
        <dbReference type="EMBL" id="GAA3811048.1"/>
    </source>
</evidence>
<dbReference type="Pfam" id="PF00766">
    <property type="entry name" value="ETF_alpha"/>
    <property type="match status" value="1"/>
</dbReference>
<sequence length="595" mass="62373">MRLVEGRLERVGVPLEMNPYCRRAVAKGVELGGTTVITLGPPSAEEVLREAITWGAERGILVTDPAFAGSDTLATARALAAAIRLTGPYDLVITGLNSVDADTGQVGPEVAELLGLPFLSGVREMALDRVQDAMATEGEGHSGVTGEIDARCERDDGFLHVRARLPAVISAAERLCDPCKVPADERADCSGRIRTLTAADLGEGPWGAAGSPTEVGDIRMLSVPRHRVVLSGPVRDQVRTACALLRENRLTGDRMAPAVPAERRTGSGAIVAVLGEPGRPRITRELLGGAAALAAKLDGATTLITTEPAGTQGEWWADSVVGLCAAGPSGVQGEQMASTSVMEGMTPEDVAEAAAGWAREARPWAILAPGTSWGREAAGRLAVRLGAGLTGDAVELEAVDGRLVCWKAAFGGQLVAAVTCRTQIQMATVRSGVFPVPEARHGAVAPVTEVHTLARNRVSVTGWITDDDPSRLETARVVIGVGLGVDPARYDELEPLLEPLGGELAGTRKVTDRGWLPRSRQIGITGRSIAPEVYVVLGASGRFNHMVAVRGARFVIAVNPDPEAEVFQSADAGIVADWAEVVPLLAEELRRSLPA</sequence>
<name>A0ABP7I616_9ACTN</name>
<dbReference type="InterPro" id="IPR014729">
    <property type="entry name" value="Rossmann-like_a/b/a_fold"/>
</dbReference>
<dbReference type="Gene3D" id="3.40.50.1220">
    <property type="entry name" value="TPP-binding domain"/>
    <property type="match status" value="1"/>
</dbReference>
<feature type="domain" description="Electron transfer flavoprotein alpha/beta-subunit N-terminal" evidence="5">
    <location>
        <begin position="268"/>
        <end position="467"/>
    </location>
</feature>
<protein>
    <recommendedName>
        <fullName evidence="5">Electron transfer flavoprotein alpha/beta-subunit N-terminal domain-containing protein</fullName>
    </recommendedName>
</protein>
<comment type="caution">
    <text evidence="6">The sequence shown here is derived from an EMBL/GenBank/DDBJ whole genome shotgun (WGS) entry which is preliminary data.</text>
</comment>
<dbReference type="Pfam" id="PF01012">
    <property type="entry name" value="ETF"/>
    <property type="match status" value="2"/>
</dbReference>
<evidence type="ECO:0000313" key="7">
    <source>
        <dbReference type="Proteomes" id="UP001500888"/>
    </source>
</evidence>
<dbReference type="Proteomes" id="UP001500888">
    <property type="component" value="Unassembled WGS sequence"/>
</dbReference>
<comment type="similarity">
    <text evidence="2">Belongs to the ETF alpha-subunit/FixB family.</text>
</comment>
<comment type="subunit">
    <text evidence="3">Heterodimer of an alpha and a beta subunit.</text>
</comment>
<accession>A0ABP7I616</accession>
<dbReference type="SUPFAM" id="SSF52402">
    <property type="entry name" value="Adenine nucleotide alpha hydrolases-like"/>
    <property type="match status" value="2"/>
</dbReference>
<evidence type="ECO:0000256" key="1">
    <source>
        <dbReference type="ARBA" id="ARBA00001974"/>
    </source>
</evidence>
<dbReference type="SUPFAM" id="SSF52467">
    <property type="entry name" value="DHS-like NAD/FAD-binding domain"/>
    <property type="match status" value="1"/>
</dbReference>
<dbReference type="PANTHER" id="PTHR43153:SF1">
    <property type="entry name" value="ELECTRON TRANSFER FLAVOPROTEIN SUBUNIT ALPHA, MITOCHONDRIAL"/>
    <property type="match status" value="1"/>
</dbReference>
<dbReference type="SMART" id="SM00893">
    <property type="entry name" value="ETF"/>
    <property type="match status" value="2"/>
</dbReference>
<organism evidence="6 7">
    <name type="scientific">Sphaerisporangium flaviroseum</name>
    <dbReference type="NCBI Taxonomy" id="509199"/>
    <lineage>
        <taxon>Bacteria</taxon>
        <taxon>Bacillati</taxon>
        <taxon>Actinomycetota</taxon>
        <taxon>Actinomycetes</taxon>
        <taxon>Streptosporangiales</taxon>
        <taxon>Streptosporangiaceae</taxon>
        <taxon>Sphaerisporangium</taxon>
    </lineage>
</organism>
<keyword evidence="7" id="KW-1185">Reference proteome</keyword>
<evidence type="ECO:0000256" key="4">
    <source>
        <dbReference type="ARBA" id="ARBA00025649"/>
    </source>
</evidence>
<dbReference type="EMBL" id="BAAAZR010000008">
    <property type="protein sequence ID" value="GAA3811048.1"/>
    <property type="molecule type" value="Genomic_DNA"/>
</dbReference>
<feature type="domain" description="Electron transfer flavoprotein alpha/beta-subunit N-terminal" evidence="5">
    <location>
        <begin position="5"/>
        <end position="205"/>
    </location>
</feature>
<comment type="cofactor">
    <cofactor evidence="1">
        <name>FAD</name>
        <dbReference type="ChEBI" id="CHEBI:57692"/>
    </cofactor>
</comment>
<gene>
    <name evidence="6" type="ORF">GCM10022226_34390</name>
</gene>
<evidence type="ECO:0000259" key="5">
    <source>
        <dbReference type="SMART" id="SM00893"/>
    </source>
</evidence>
<reference evidence="7" key="1">
    <citation type="journal article" date="2019" name="Int. J. Syst. Evol. Microbiol.">
        <title>The Global Catalogue of Microorganisms (GCM) 10K type strain sequencing project: providing services to taxonomists for standard genome sequencing and annotation.</title>
        <authorList>
            <consortium name="The Broad Institute Genomics Platform"/>
            <consortium name="The Broad Institute Genome Sequencing Center for Infectious Disease"/>
            <person name="Wu L."/>
            <person name="Ma J."/>
        </authorList>
    </citation>
    <scope>NUCLEOTIDE SEQUENCE [LARGE SCALE GENOMIC DNA]</scope>
    <source>
        <strain evidence="7">JCM 16908</strain>
    </source>
</reference>
<dbReference type="InterPro" id="IPR014731">
    <property type="entry name" value="ETF_asu_C"/>
</dbReference>
<dbReference type="InterPro" id="IPR001308">
    <property type="entry name" value="ETF_a/FixB"/>
</dbReference>
<dbReference type="Gene3D" id="3.40.50.620">
    <property type="entry name" value="HUPs"/>
    <property type="match status" value="2"/>
</dbReference>
<dbReference type="InterPro" id="IPR029035">
    <property type="entry name" value="DHS-like_NAD/FAD-binding_dom"/>
</dbReference>
<comment type="function">
    <text evidence="4">The electron transfer flavoprotein serves as a specific electron acceptor for other dehydrogenases. It transfers the electrons to the main respiratory chain via ETF-ubiquinone oxidoreductase (ETF dehydrogenase).</text>
</comment>
<dbReference type="PANTHER" id="PTHR43153">
    <property type="entry name" value="ELECTRON TRANSFER FLAVOPROTEIN ALPHA"/>
    <property type="match status" value="1"/>
</dbReference>
<evidence type="ECO:0000256" key="3">
    <source>
        <dbReference type="ARBA" id="ARBA00011355"/>
    </source>
</evidence>
<dbReference type="InterPro" id="IPR014730">
    <property type="entry name" value="ETF_a/b_N"/>
</dbReference>
<evidence type="ECO:0000256" key="2">
    <source>
        <dbReference type="ARBA" id="ARBA00005817"/>
    </source>
</evidence>